<dbReference type="GO" id="GO:0006281">
    <property type="term" value="P:DNA repair"/>
    <property type="evidence" value="ECO:0007669"/>
    <property type="project" value="InterPro"/>
</dbReference>
<accession>A0A0F9KI80</accession>
<proteinExistence type="predicted"/>
<dbReference type="GO" id="GO:0006310">
    <property type="term" value="P:DNA recombination"/>
    <property type="evidence" value="ECO:0007669"/>
    <property type="project" value="InterPro"/>
</dbReference>
<protein>
    <submittedName>
        <fullName evidence="2">Uncharacterized protein</fullName>
    </submittedName>
</protein>
<organism evidence="2">
    <name type="scientific">marine sediment metagenome</name>
    <dbReference type="NCBI Taxonomy" id="412755"/>
    <lineage>
        <taxon>unclassified sequences</taxon>
        <taxon>metagenomes</taxon>
        <taxon>ecological metagenomes</taxon>
    </lineage>
</organism>
<dbReference type="AlphaFoldDB" id="A0A0F9KI80"/>
<dbReference type="Gene3D" id="3.30.1330.70">
    <property type="entry name" value="Holliday junction resolvase RusA"/>
    <property type="match status" value="1"/>
</dbReference>
<evidence type="ECO:0000313" key="2">
    <source>
        <dbReference type="EMBL" id="KKM81683.1"/>
    </source>
</evidence>
<name>A0A0F9KI80_9ZZZZ</name>
<dbReference type="InterPro" id="IPR008822">
    <property type="entry name" value="Endonuclease_RusA-like"/>
</dbReference>
<dbReference type="EMBL" id="LAZR01007983">
    <property type="protein sequence ID" value="KKM81683.1"/>
    <property type="molecule type" value="Genomic_DNA"/>
</dbReference>
<dbReference type="GO" id="GO:0000287">
    <property type="term" value="F:magnesium ion binding"/>
    <property type="evidence" value="ECO:0007669"/>
    <property type="project" value="InterPro"/>
</dbReference>
<dbReference type="InterPro" id="IPR036614">
    <property type="entry name" value="RusA-like_sf"/>
</dbReference>
<sequence length="160" mass="17664">MASSTIQFFVPGIPKPGGSKHATLHSKTGRVIVMEDCKKNKDWRASVTYGAMEAHGFDADGTPNPLMAGPLSLDITFWFNRPKSHYGTGKNANKLKPSAPRWHTQAPDSTKLVRSTEDALTKVLWIDDSQVCEQRATKTWIPRDAMPGAMVKVRKLNGET</sequence>
<gene>
    <name evidence="2" type="ORF">LCGC14_1327390</name>
</gene>
<comment type="caution">
    <text evidence="2">The sequence shown here is derived from an EMBL/GenBank/DDBJ whole genome shotgun (WGS) entry which is preliminary data.</text>
</comment>
<dbReference type="SUPFAM" id="SSF103084">
    <property type="entry name" value="Holliday junction resolvase RusA"/>
    <property type="match status" value="1"/>
</dbReference>
<dbReference type="Pfam" id="PF05866">
    <property type="entry name" value="RusA"/>
    <property type="match status" value="1"/>
</dbReference>
<evidence type="ECO:0000256" key="1">
    <source>
        <dbReference type="SAM" id="MobiDB-lite"/>
    </source>
</evidence>
<reference evidence="2" key="1">
    <citation type="journal article" date="2015" name="Nature">
        <title>Complex archaea that bridge the gap between prokaryotes and eukaryotes.</title>
        <authorList>
            <person name="Spang A."/>
            <person name="Saw J.H."/>
            <person name="Jorgensen S.L."/>
            <person name="Zaremba-Niedzwiedzka K."/>
            <person name="Martijn J."/>
            <person name="Lind A.E."/>
            <person name="van Eijk R."/>
            <person name="Schleper C."/>
            <person name="Guy L."/>
            <person name="Ettema T.J."/>
        </authorList>
    </citation>
    <scope>NUCLEOTIDE SEQUENCE</scope>
</reference>
<feature type="region of interest" description="Disordered" evidence="1">
    <location>
        <begin position="88"/>
        <end position="110"/>
    </location>
</feature>